<organism evidence="2 3">
    <name type="scientific">candidate division TA06 bacterium</name>
    <dbReference type="NCBI Taxonomy" id="2250710"/>
    <lineage>
        <taxon>Bacteria</taxon>
        <taxon>Bacteria division TA06</taxon>
    </lineage>
</organism>
<feature type="transmembrane region" description="Helical" evidence="1">
    <location>
        <begin position="69"/>
        <end position="88"/>
    </location>
</feature>
<accession>A0A523USQ0</accession>
<evidence type="ECO:0000256" key="1">
    <source>
        <dbReference type="SAM" id="Phobius"/>
    </source>
</evidence>
<keyword evidence="1" id="KW-1133">Transmembrane helix</keyword>
<protein>
    <submittedName>
        <fullName evidence="2">Uncharacterized protein</fullName>
    </submittedName>
</protein>
<dbReference type="EMBL" id="SOJN01000080">
    <property type="protein sequence ID" value="TET45505.1"/>
    <property type="molecule type" value="Genomic_DNA"/>
</dbReference>
<dbReference type="AlphaFoldDB" id="A0A523USQ0"/>
<comment type="caution">
    <text evidence="2">The sequence shown here is derived from an EMBL/GenBank/DDBJ whole genome shotgun (WGS) entry which is preliminary data.</text>
</comment>
<keyword evidence="1" id="KW-0472">Membrane</keyword>
<sequence>MKSVDEKRLSRNERKISEWLELSSVSELPEFPFSSLEEIKCAKQSGDISFAAVYRWNLIGVLGTRADTIISYLGSLVPLLISITFIVVSFIASNLYYLVGTLSTAFGLALTSSYIRGCVYTLLGLCWIPGIYFAFRNPALSWVIGGFYAGYISGGMIRWRFGRLVETRALQSEVFFCYLYLNKVLIIKDNKTGMLI</sequence>
<gene>
    <name evidence="2" type="ORF">E3J62_07030</name>
</gene>
<feature type="transmembrane region" description="Helical" evidence="1">
    <location>
        <begin position="141"/>
        <end position="161"/>
    </location>
</feature>
<reference evidence="2 3" key="1">
    <citation type="submission" date="2019-03" db="EMBL/GenBank/DDBJ databases">
        <title>Metabolic potential of uncultured bacteria and archaea associated with petroleum seepage in deep-sea sediments.</title>
        <authorList>
            <person name="Dong X."/>
            <person name="Hubert C."/>
        </authorList>
    </citation>
    <scope>NUCLEOTIDE SEQUENCE [LARGE SCALE GENOMIC DNA]</scope>
    <source>
        <strain evidence="2">E44_bin18</strain>
    </source>
</reference>
<evidence type="ECO:0000313" key="2">
    <source>
        <dbReference type="EMBL" id="TET45505.1"/>
    </source>
</evidence>
<proteinExistence type="predicted"/>
<evidence type="ECO:0000313" key="3">
    <source>
        <dbReference type="Proteomes" id="UP000315525"/>
    </source>
</evidence>
<dbReference type="Proteomes" id="UP000315525">
    <property type="component" value="Unassembled WGS sequence"/>
</dbReference>
<keyword evidence="1" id="KW-0812">Transmembrane</keyword>
<feature type="transmembrane region" description="Helical" evidence="1">
    <location>
        <begin position="118"/>
        <end position="135"/>
    </location>
</feature>
<name>A0A523USQ0_UNCT6</name>